<sequence length="126" mass="13219">MAFLTVASRIASASSIRSKADSFPSIPLVNPSGIDPHDSSPVDLAISQPTDDQHTKTQRIEPSNSSGPSLSSFPPISSLNPSPPIPSPTAGHEFRRNGPESQSRRHAKNPSFDTGDSDGASTSARN</sequence>
<name>A0A2C5ZDN8_9HYPO</name>
<dbReference type="EMBL" id="NJES01000102">
    <property type="protein sequence ID" value="PHH77822.1"/>
    <property type="molecule type" value="Genomic_DNA"/>
</dbReference>
<proteinExistence type="predicted"/>
<feature type="region of interest" description="Disordered" evidence="1">
    <location>
        <begin position="13"/>
        <end position="126"/>
    </location>
</feature>
<accession>A0A2C5ZDN8</accession>
<dbReference type="Proteomes" id="UP000226431">
    <property type="component" value="Unassembled WGS sequence"/>
</dbReference>
<feature type="compositionally biased region" description="Polar residues" evidence="1">
    <location>
        <begin position="111"/>
        <end position="126"/>
    </location>
</feature>
<organism evidence="2 3">
    <name type="scientific">Ophiocordyceps camponoti-rufipedis</name>
    <dbReference type="NCBI Taxonomy" id="2004952"/>
    <lineage>
        <taxon>Eukaryota</taxon>
        <taxon>Fungi</taxon>
        <taxon>Dikarya</taxon>
        <taxon>Ascomycota</taxon>
        <taxon>Pezizomycotina</taxon>
        <taxon>Sordariomycetes</taxon>
        <taxon>Hypocreomycetidae</taxon>
        <taxon>Hypocreales</taxon>
        <taxon>Ophiocordycipitaceae</taxon>
        <taxon>Ophiocordyceps</taxon>
    </lineage>
</organism>
<feature type="compositionally biased region" description="Low complexity" evidence="1">
    <location>
        <begin position="62"/>
        <end position="80"/>
    </location>
</feature>
<evidence type="ECO:0000313" key="2">
    <source>
        <dbReference type="EMBL" id="PHH77822.1"/>
    </source>
</evidence>
<protein>
    <submittedName>
        <fullName evidence="2">Uncharacterized protein</fullName>
    </submittedName>
</protein>
<keyword evidence="3" id="KW-1185">Reference proteome</keyword>
<dbReference type="AlphaFoldDB" id="A0A2C5ZDN8"/>
<evidence type="ECO:0000313" key="3">
    <source>
        <dbReference type="Proteomes" id="UP000226431"/>
    </source>
</evidence>
<evidence type="ECO:0000256" key="1">
    <source>
        <dbReference type="SAM" id="MobiDB-lite"/>
    </source>
</evidence>
<reference evidence="2 3" key="1">
    <citation type="submission" date="2017-06" db="EMBL/GenBank/DDBJ databases">
        <title>Ant-infecting Ophiocordyceps genomes reveal a high diversity of potential behavioral manipulation genes and a possible major role for enterotoxins.</title>
        <authorList>
            <person name="De Bekker C."/>
            <person name="Evans H.C."/>
            <person name="Brachmann A."/>
            <person name="Hughes D.P."/>
        </authorList>
    </citation>
    <scope>NUCLEOTIDE SEQUENCE [LARGE SCALE GENOMIC DNA]</scope>
    <source>
        <strain evidence="2 3">Map16</strain>
    </source>
</reference>
<gene>
    <name evidence="2" type="ORF">CDD80_150</name>
</gene>
<comment type="caution">
    <text evidence="2">The sequence shown here is derived from an EMBL/GenBank/DDBJ whole genome shotgun (WGS) entry which is preliminary data.</text>
</comment>